<evidence type="ECO:0000313" key="2">
    <source>
        <dbReference type="EMBL" id="KAK6211378.1"/>
    </source>
</evidence>
<sequence>MTPCTNPVRRGPALKLDIRTALRESHSFAACKPHLVKVYKTPVMSLESAKRELSKHAIQEHSPPGLAKVCKSRDDLQHSGDAGHHDYLHWALHHPDESEPLTEEELAQRRYSTQEALADQEDYVSPLTADIRIDEEVEGDLVETMDVSIGLDLTHGSIDLHNAAVKKRARGGDPLQSLRILNPYPGIFAYYDGRTGERFHSDQPNWLDDGAFTLGVSTYSIIDGNEAIIFDSHITPDHAGAVMRHVQSQGVAKMSLVISHFHNDHIAGTDVFAKGGATIVGNDRTAQTVEKNKQSLAADDPPIQAVPPTDLYTGTKAMKVGNLSVELHNFQIHTPDGTVLWIPSKQLLFAGDTLEDTATFIADARNLPTHQKELQRMTTFPISKILPAHGEPNRIAAGGYNATFINATLRYVEAMTEDVPQPAAWTQPLSQVVAADVASGELIYFSQYEEVHKSNADSIQRTRGRGNRD</sequence>
<reference evidence="2 3" key="1">
    <citation type="submission" date="2023-04" db="EMBL/GenBank/DDBJ databases">
        <title>Colletotrichum tabacum stain YC1 causing leaf anthracnose on Nicotiana tabacum(L.) cv.</title>
        <authorList>
            <person name="Ji Z."/>
            <person name="Wang M."/>
            <person name="Zhang J."/>
            <person name="Wang N."/>
            <person name="Zhou Z."/>
        </authorList>
    </citation>
    <scope>NUCLEOTIDE SEQUENCE [LARGE SCALE GENOMIC DNA]</scope>
    <source>
        <strain evidence="2 3">YC1</strain>
    </source>
</reference>
<proteinExistence type="predicted"/>
<dbReference type="Proteomes" id="UP001327957">
    <property type="component" value="Unassembled WGS sequence"/>
</dbReference>
<dbReference type="Gene3D" id="3.60.15.10">
    <property type="entry name" value="Ribonuclease Z/Hydroxyacylglutathione hydrolase-like"/>
    <property type="match status" value="1"/>
</dbReference>
<dbReference type="PANTHER" id="PTHR42951:SF4">
    <property type="entry name" value="ACYL-COENZYME A THIOESTERASE MBLAC2"/>
    <property type="match status" value="1"/>
</dbReference>
<dbReference type="AlphaFoldDB" id="A0AAV9T185"/>
<dbReference type="SUPFAM" id="SSF56281">
    <property type="entry name" value="Metallo-hydrolase/oxidoreductase"/>
    <property type="match status" value="1"/>
</dbReference>
<organism evidence="2 3">
    <name type="scientific">Colletotrichum tabaci</name>
    <dbReference type="NCBI Taxonomy" id="1209068"/>
    <lineage>
        <taxon>Eukaryota</taxon>
        <taxon>Fungi</taxon>
        <taxon>Dikarya</taxon>
        <taxon>Ascomycota</taxon>
        <taxon>Pezizomycotina</taxon>
        <taxon>Sordariomycetes</taxon>
        <taxon>Hypocreomycetidae</taxon>
        <taxon>Glomerellales</taxon>
        <taxon>Glomerellaceae</taxon>
        <taxon>Colletotrichum</taxon>
        <taxon>Colletotrichum destructivum species complex</taxon>
    </lineage>
</organism>
<dbReference type="InterPro" id="IPR036866">
    <property type="entry name" value="RibonucZ/Hydroxyglut_hydro"/>
</dbReference>
<dbReference type="InterPro" id="IPR050855">
    <property type="entry name" value="NDM-1-like"/>
</dbReference>
<keyword evidence="3" id="KW-1185">Reference proteome</keyword>
<comment type="caution">
    <text evidence="2">The sequence shown here is derived from an EMBL/GenBank/DDBJ whole genome shotgun (WGS) entry which is preliminary data.</text>
</comment>
<name>A0AAV9T185_9PEZI</name>
<dbReference type="PANTHER" id="PTHR42951">
    <property type="entry name" value="METALLO-BETA-LACTAMASE DOMAIN-CONTAINING"/>
    <property type="match status" value="1"/>
</dbReference>
<evidence type="ECO:0000313" key="3">
    <source>
        <dbReference type="Proteomes" id="UP001327957"/>
    </source>
</evidence>
<gene>
    <name evidence="2" type="ORF">QIS74_10642</name>
</gene>
<dbReference type="InterPro" id="IPR001279">
    <property type="entry name" value="Metallo-B-lactamas"/>
</dbReference>
<protein>
    <submittedName>
        <fullName evidence="2">Beta-lactamase</fullName>
    </submittedName>
</protein>
<dbReference type="SMART" id="SM00849">
    <property type="entry name" value="Lactamase_B"/>
    <property type="match status" value="1"/>
</dbReference>
<evidence type="ECO:0000259" key="1">
    <source>
        <dbReference type="SMART" id="SM00849"/>
    </source>
</evidence>
<feature type="domain" description="Metallo-beta-lactamase" evidence="1">
    <location>
        <begin position="215"/>
        <end position="389"/>
    </location>
</feature>
<dbReference type="EMBL" id="JASAOK010000046">
    <property type="protein sequence ID" value="KAK6211378.1"/>
    <property type="molecule type" value="Genomic_DNA"/>
</dbReference>
<accession>A0AAV9T185</accession>
<dbReference type="Pfam" id="PF00753">
    <property type="entry name" value="Lactamase_B"/>
    <property type="match status" value="1"/>
</dbReference>